<reference evidence="1 2" key="1">
    <citation type="journal article" date="2018" name="Front. Plant Sci.">
        <title>Red Clover (Trifolium pratense) and Zigzag Clover (T. medium) - A Picture of Genomic Similarities and Differences.</title>
        <authorList>
            <person name="Dluhosova J."/>
            <person name="Istvanek J."/>
            <person name="Nedelnik J."/>
            <person name="Repkova J."/>
        </authorList>
    </citation>
    <scope>NUCLEOTIDE SEQUENCE [LARGE SCALE GENOMIC DNA]</scope>
    <source>
        <strain evidence="2">cv. 10/8</strain>
        <tissue evidence="1">Leaf</tissue>
    </source>
</reference>
<evidence type="ECO:0000313" key="1">
    <source>
        <dbReference type="EMBL" id="MCI63586.1"/>
    </source>
</evidence>
<name>A0A392TU03_9FABA</name>
<keyword evidence="2" id="KW-1185">Reference proteome</keyword>
<feature type="non-terminal residue" evidence="1">
    <location>
        <position position="1"/>
    </location>
</feature>
<organism evidence="1 2">
    <name type="scientific">Trifolium medium</name>
    <dbReference type="NCBI Taxonomy" id="97028"/>
    <lineage>
        <taxon>Eukaryota</taxon>
        <taxon>Viridiplantae</taxon>
        <taxon>Streptophyta</taxon>
        <taxon>Embryophyta</taxon>
        <taxon>Tracheophyta</taxon>
        <taxon>Spermatophyta</taxon>
        <taxon>Magnoliopsida</taxon>
        <taxon>eudicotyledons</taxon>
        <taxon>Gunneridae</taxon>
        <taxon>Pentapetalae</taxon>
        <taxon>rosids</taxon>
        <taxon>fabids</taxon>
        <taxon>Fabales</taxon>
        <taxon>Fabaceae</taxon>
        <taxon>Papilionoideae</taxon>
        <taxon>50 kb inversion clade</taxon>
        <taxon>NPAAA clade</taxon>
        <taxon>Hologalegina</taxon>
        <taxon>IRL clade</taxon>
        <taxon>Trifolieae</taxon>
        <taxon>Trifolium</taxon>
    </lineage>
</organism>
<protein>
    <submittedName>
        <fullName evidence="1">Uncharacterized protein</fullName>
    </submittedName>
</protein>
<accession>A0A392TU03</accession>
<dbReference type="AlphaFoldDB" id="A0A392TU03"/>
<proteinExistence type="predicted"/>
<sequence length="48" mass="5487">TEEEQVEEEGEARKEFIIGYVSTSGSVPVRKKTMKQCDSQLNLIRMVL</sequence>
<evidence type="ECO:0000313" key="2">
    <source>
        <dbReference type="Proteomes" id="UP000265520"/>
    </source>
</evidence>
<dbReference type="EMBL" id="LXQA010639787">
    <property type="protein sequence ID" value="MCI63586.1"/>
    <property type="molecule type" value="Genomic_DNA"/>
</dbReference>
<dbReference type="Proteomes" id="UP000265520">
    <property type="component" value="Unassembled WGS sequence"/>
</dbReference>
<comment type="caution">
    <text evidence="1">The sequence shown here is derived from an EMBL/GenBank/DDBJ whole genome shotgun (WGS) entry which is preliminary data.</text>
</comment>